<name>A0A2S9SKA1_9BACT</name>
<dbReference type="InterPro" id="IPR051537">
    <property type="entry name" value="DNA_Adenine_Mtase"/>
</dbReference>
<feature type="domain" description="DNA methylase adenine-specific" evidence="8">
    <location>
        <begin position="127"/>
        <end position="441"/>
    </location>
</feature>
<gene>
    <name evidence="10" type="ORF">CJ669_09810</name>
</gene>
<evidence type="ECO:0000256" key="7">
    <source>
        <dbReference type="ARBA" id="ARBA00047942"/>
    </source>
</evidence>
<evidence type="ECO:0000256" key="5">
    <source>
        <dbReference type="ARBA" id="ARBA00022691"/>
    </source>
</evidence>
<evidence type="ECO:0000256" key="4">
    <source>
        <dbReference type="ARBA" id="ARBA00022679"/>
    </source>
</evidence>
<dbReference type="RefSeq" id="WP_105909775.1">
    <property type="nucleotide sequence ID" value="NZ_NXGJ01000016.1"/>
</dbReference>
<comment type="catalytic activity">
    <reaction evidence="7">
        <text>a 2'-deoxyadenosine in DNA + S-adenosyl-L-methionine = an N(6)-methyl-2'-deoxyadenosine in DNA + S-adenosyl-L-homocysteine + H(+)</text>
        <dbReference type="Rhea" id="RHEA:15197"/>
        <dbReference type="Rhea" id="RHEA-COMP:12418"/>
        <dbReference type="Rhea" id="RHEA-COMP:12419"/>
        <dbReference type="ChEBI" id="CHEBI:15378"/>
        <dbReference type="ChEBI" id="CHEBI:57856"/>
        <dbReference type="ChEBI" id="CHEBI:59789"/>
        <dbReference type="ChEBI" id="CHEBI:90615"/>
        <dbReference type="ChEBI" id="CHEBI:90616"/>
        <dbReference type="EC" id="2.1.1.72"/>
    </reaction>
</comment>
<evidence type="ECO:0000256" key="6">
    <source>
        <dbReference type="ARBA" id="ARBA00022747"/>
    </source>
</evidence>
<dbReference type="InterPro" id="IPR029063">
    <property type="entry name" value="SAM-dependent_MTases_sf"/>
</dbReference>
<dbReference type="PANTHER" id="PTHR42933">
    <property type="entry name" value="SLR6095 PROTEIN"/>
    <property type="match status" value="1"/>
</dbReference>
<evidence type="ECO:0000256" key="2">
    <source>
        <dbReference type="ARBA" id="ARBA00011900"/>
    </source>
</evidence>
<evidence type="ECO:0000259" key="8">
    <source>
        <dbReference type="Pfam" id="PF02384"/>
    </source>
</evidence>
<dbReference type="SUPFAM" id="SSF53335">
    <property type="entry name" value="S-adenosyl-L-methionine-dependent methyltransferases"/>
    <property type="match status" value="1"/>
</dbReference>
<dbReference type="InterPro" id="IPR002052">
    <property type="entry name" value="DNA_methylase_N6_adenine_CS"/>
</dbReference>
<keyword evidence="6" id="KW-0680">Restriction system</keyword>
<evidence type="ECO:0000256" key="3">
    <source>
        <dbReference type="ARBA" id="ARBA00022603"/>
    </source>
</evidence>
<protein>
    <recommendedName>
        <fullName evidence="2">site-specific DNA-methyltransferase (adenine-specific)</fullName>
        <ecNumber evidence="2">2.1.1.72</ecNumber>
    </recommendedName>
</protein>
<dbReference type="InterPro" id="IPR038333">
    <property type="entry name" value="T1MK-like_N_sf"/>
</dbReference>
<dbReference type="Pfam" id="PF02384">
    <property type="entry name" value="N6_Mtase"/>
    <property type="match status" value="1"/>
</dbReference>
<dbReference type="InterPro" id="IPR022749">
    <property type="entry name" value="D12N6_MeTrfase_N"/>
</dbReference>
<reference evidence="10 11" key="1">
    <citation type="submission" date="2017-09" db="EMBL/GenBank/DDBJ databases">
        <title>Reassesment of A. cryaerophilus.</title>
        <authorList>
            <person name="Perez-Cataluna A."/>
            <person name="Collado L."/>
            <person name="Salgado O."/>
            <person name="Lefinanco V."/>
            <person name="Figueras M.J."/>
        </authorList>
    </citation>
    <scope>NUCLEOTIDE SEQUENCE [LARGE SCALE GENOMIC DNA]</scope>
    <source>
        <strain evidence="10 11">LMG 9861</strain>
    </source>
</reference>
<accession>A0A2S9SKA1</accession>
<comment type="similarity">
    <text evidence="1">Belongs to the N(4)/N(6)-methyltransferase family.</text>
</comment>
<sequence>MSETNAMVQKLWNFATVLRDDGISYGDYVEQLTYLVFLKMDYERTLPPLELKSDIPKDWNWESLLNLDGVELEIHYRTLLEGLSKSHGLIGLIFRKSQNKIQNPALLKRLVNLIHDGGKQSWLSMSVDVKGDIYEGLLEKNAQDTKSGAGQYFTPRVIIDAMVEVMKPTPKDTIYDPACGTGGFLLSAHSYIKSNYKLNKEDEKRLKEEALRGCELVSNTARLCVMNMYLHNIGGDESPIEVNDSLLGTPSVHYSMILSNPPFGSKSAIKIINEDGKEDKDSVTYQRDDFWATTSNKQLNFVQHINSLLEINGRAAVVVPDNVLFENGAGETIRKKLLQNCDLHTILRLPTGLFYAQGVKANVIFFDRKGASEQVQTKDVWIYDLRTNQHFTLKRDPMTKADLEDFIKCYNADNRHQRVETEKFKKFTYDEIIKRDNTNLDIFWLKDESVEDSANLPEPKVLIEDILENLEYVKSEFEEIYEELGK</sequence>
<dbReference type="AlphaFoldDB" id="A0A2S9SKA1"/>
<dbReference type="PROSITE" id="PS00092">
    <property type="entry name" value="N6_MTASE"/>
    <property type="match status" value="1"/>
</dbReference>
<keyword evidence="3 10" id="KW-0489">Methyltransferase</keyword>
<keyword evidence="5" id="KW-0949">S-adenosyl-L-methionine</keyword>
<dbReference type="GO" id="GO:0003677">
    <property type="term" value="F:DNA binding"/>
    <property type="evidence" value="ECO:0007669"/>
    <property type="project" value="InterPro"/>
</dbReference>
<evidence type="ECO:0000259" key="9">
    <source>
        <dbReference type="Pfam" id="PF12161"/>
    </source>
</evidence>
<dbReference type="Pfam" id="PF12161">
    <property type="entry name" value="HsdM_N"/>
    <property type="match status" value="1"/>
</dbReference>
<evidence type="ECO:0000313" key="11">
    <source>
        <dbReference type="Proteomes" id="UP000239065"/>
    </source>
</evidence>
<organism evidence="10 11">
    <name type="scientific">Aliarcobacter cryaerophilus</name>
    <dbReference type="NCBI Taxonomy" id="28198"/>
    <lineage>
        <taxon>Bacteria</taxon>
        <taxon>Pseudomonadati</taxon>
        <taxon>Campylobacterota</taxon>
        <taxon>Epsilonproteobacteria</taxon>
        <taxon>Campylobacterales</taxon>
        <taxon>Arcobacteraceae</taxon>
        <taxon>Aliarcobacter</taxon>
    </lineage>
</organism>
<dbReference type="GO" id="GO:0032259">
    <property type="term" value="P:methylation"/>
    <property type="evidence" value="ECO:0007669"/>
    <property type="project" value="UniProtKB-KW"/>
</dbReference>
<dbReference type="GO" id="GO:0008170">
    <property type="term" value="F:N-methyltransferase activity"/>
    <property type="evidence" value="ECO:0007669"/>
    <property type="project" value="InterPro"/>
</dbReference>
<evidence type="ECO:0000256" key="1">
    <source>
        <dbReference type="ARBA" id="ARBA00006594"/>
    </source>
</evidence>
<keyword evidence="4 10" id="KW-0808">Transferase</keyword>
<dbReference type="Proteomes" id="UP000239065">
    <property type="component" value="Unassembled WGS sequence"/>
</dbReference>
<dbReference type="Gene3D" id="3.40.50.150">
    <property type="entry name" value="Vaccinia Virus protein VP39"/>
    <property type="match status" value="1"/>
</dbReference>
<dbReference type="GO" id="GO:0009307">
    <property type="term" value="P:DNA restriction-modification system"/>
    <property type="evidence" value="ECO:0007669"/>
    <property type="project" value="UniProtKB-KW"/>
</dbReference>
<dbReference type="GO" id="GO:0009007">
    <property type="term" value="F:site-specific DNA-methyltransferase (adenine-specific) activity"/>
    <property type="evidence" value="ECO:0007669"/>
    <property type="project" value="UniProtKB-EC"/>
</dbReference>
<feature type="domain" description="N6 adenine-specific DNA methyltransferase N-terminal" evidence="9">
    <location>
        <begin position="8"/>
        <end position="114"/>
    </location>
</feature>
<evidence type="ECO:0000313" key="10">
    <source>
        <dbReference type="EMBL" id="PRM87007.1"/>
    </source>
</evidence>
<dbReference type="EC" id="2.1.1.72" evidence="2"/>
<dbReference type="Gene3D" id="1.20.1260.30">
    <property type="match status" value="1"/>
</dbReference>
<dbReference type="InterPro" id="IPR003356">
    <property type="entry name" value="DNA_methylase_A-5"/>
</dbReference>
<proteinExistence type="inferred from homology"/>
<dbReference type="PANTHER" id="PTHR42933:SF4">
    <property type="entry name" value="TYPE I RESTRICTION ENZYME ECOKI METHYLASE SUBUNIT"/>
    <property type="match status" value="1"/>
</dbReference>
<dbReference type="EMBL" id="NXGJ01000016">
    <property type="protein sequence ID" value="PRM87007.1"/>
    <property type="molecule type" value="Genomic_DNA"/>
</dbReference>
<comment type="caution">
    <text evidence="10">The sequence shown here is derived from an EMBL/GenBank/DDBJ whole genome shotgun (WGS) entry which is preliminary data.</text>
</comment>
<dbReference type="PRINTS" id="PR00507">
    <property type="entry name" value="N12N6MTFRASE"/>
</dbReference>